<dbReference type="InterPro" id="IPR015500">
    <property type="entry name" value="Peptidase_S8_subtilisin-rel"/>
</dbReference>
<evidence type="ECO:0000256" key="4">
    <source>
        <dbReference type="ARBA" id="ARBA00022825"/>
    </source>
</evidence>
<evidence type="ECO:0000256" key="7">
    <source>
        <dbReference type="RuleBase" id="RU003355"/>
    </source>
</evidence>
<keyword evidence="4 6" id="KW-0720">Serine protease</keyword>
<feature type="active site" description="Charge relay system" evidence="5 6">
    <location>
        <position position="293"/>
    </location>
</feature>
<proteinExistence type="inferred from homology"/>
<gene>
    <name evidence="11" type="ORF">JEQ17_20190</name>
</gene>
<accession>A0A7T7RHH4</accession>
<keyword evidence="12" id="KW-1185">Reference proteome</keyword>
<dbReference type="InterPro" id="IPR000209">
    <property type="entry name" value="Peptidase_S8/S53_dom"/>
</dbReference>
<dbReference type="SUPFAM" id="SSF52743">
    <property type="entry name" value="Subtilisin-like"/>
    <property type="match status" value="1"/>
</dbReference>
<dbReference type="InterPro" id="IPR023827">
    <property type="entry name" value="Peptidase_S8_Asp-AS"/>
</dbReference>
<feature type="active site" description="Charge relay system" evidence="5 6">
    <location>
        <position position="261"/>
    </location>
</feature>
<keyword evidence="2 6" id="KW-0645">Protease</keyword>
<feature type="signal peptide" evidence="9">
    <location>
        <begin position="1"/>
        <end position="27"/>
    </location>
</feature>
<dbReference type="InterPro" id="IPR036852">
    <property type="entry name" value="Peptidase_S8/S53_dom_sf"/>
</dbReference>
<dbReference type="Proteomes" id="UP000595636">
    <property type="component" value="Chromosome"/>
</dbReference>
<dbReference type="PANTHER" id="PTHR43399:SF4">
    <property type="entry name" value="CELL WALL-ASSOCIATED PROTEASE"/>
    <property type="match status" value="1"/>
</dbReference>
<dbReference type="AlphaFoldDB" id="A0A7T7RHH4"/>
<dbReference type="PROSITE" id="PS00137">
    <property type="entry name" value="SUBTILASE_HIS"/>
    <property type="match status" value="1"/>
</dbReference>
<dbReference type="PANTHER" id="PTHR43399">
    <property type="entry name" value="SUBTILISIN-RELATED"/>
    <property type="match status" value="1"/>
</dbReference>
<dbReference type="Gene3D" id="3.40.50.200">
    <property type="entry name" value="Peptidase S8/S53 domain"/>
    <property type="match status" value="1"/>
</dbReference>
<reference evidence="11 12" key="1">
    <citation type="submission" date="2020-12" db="EMBL/GenBank/DDBJ databases">
        <title>A novel species.</title>
        <authorList>
            <person name="Li K."/>
        </authorList>
    </citation>
    <scope>NUCLEOTIDE SEQUENCE [LARGE SCALE GENOMIC DNA]</scope>
    <source>
        <strain evidence="11 12">ZYC-3</strain>
    </source>
</reference>
<evidence type="ECO:0000313" key="12">
    <source>
        <dbReference type="Proteomes" id="UP000595636"/>
    </source>
</evidence>
<dbReference type="GO" id="GO:0006508">
    <property type="term" value="P:proteolysis"/>
    <property type="evidence" value="ECO:0007669"/>
    <property type="project" value="UniProtKB-KW"/>
</dbReference>
<dbReference type="Pfam" id="PF00082">
    <property type="entry name" value="Peptidase_S8"/>
    <property type="match status" value="1"/>
</dbReference>
<keyword evidence="9" id="KW-0732">Signal</keyword>
<dbReference type="EMBL" id="CP066831">
    <property type="protein sequence ID" value="QQM46801.1"/>
    <property type="molecule type" value="Genomic_DNA"/>
</dbReference>
<evidence type="ECO:0000256" key="1">
    <source>
        <dbReference type="ARBA" id="ARBA00011073"/>
    </source>
</evidence>
<feature type="chain" id="PRO_5039412793" evidence="9">
    <location>
        <begin position="28"/>
        <end position="1143"/>
    </location>
</feature>
<dbReference type="PROSITE" id="PS00136">
    <property type="entry name" value="SUBTILASE_ASP"/>
    <property type="match status" value="1"/>
</dbReference>
<name>A0A7T7RHH4_9ACTN</name>
<evidence type="ECO:0000256" key="2">
    <source>
        <dbReference type="ARBA" id="ARBA00022670"/>
    </source>
</evidence>
<evidence type="ECO:0000256" key="5">
    <source>
        <dbReference type="PIRSR" id="PIRSR615500-1"/>
    </source>
</evidence>
<evidence type="ECO:0000256" key="8">
    <source>
        <dbReference type="SAM" id="MobiDB-lite"/>
    </source>
</evidence>
<evidence type="ECO:0000259" key="10">
    <source>
        <dbReference type="Pfam" id="PF00082"/>
    </source>
</evidence>
<dbReference type="PROSITE" id="PS51892">
    <property type="entry name" value="SUBTILASE"/>
    <property type="match status" value="1"/>
</dbReference>
<dbReference type="PROSITE" id="PS00138">
    <property type="entry name" value="SUBTILASE_SER"/>
    <property type="match status" value="1"/>
</dbReference>
<feature type="region of interest" description="Disordered" evidence="8">
    <location>
        <begin position="21"/>
        <end position="58"/>
    </location>
</feature>
<feature type="compositionally biased region" description="Low complexity" evidence="8">
    <location>
        <begin position="41"/>
        <end position="58"/>
    </location>
</feature>
<feature type="active site" description="Charge relay system" evidence="5 6">
    <location>
        <position position="473"/>
    </location>
</feature>
<dbReference type="InterPro" id="IPR017297">
    <property type="entry name" value="Peptidase_S8A_DPH-A"/>
</dbReference>
<evidence type="ECO:0000256" key="9">
    <source>
        <dbReference type="SAM" id="SignalP"/>
    </source>
</evidence>
<feature type="domain" description="Peptidase S8/S53" evidence="10">
    <location>
        <begin position="252"/>
        <end position="520"/>
    </location>
</feature>
<dbReference type="PRINTS" id="PR00723">
    <property type="entry name" value="SUBTILISIN"/>
</dbReference>
<comment type="similarity">
    <text evidence="1 6 7">Belongs to the peptidase S8 family.</text>
</comment>
<sequence>MKRAYATTVAAAAAVALTAGMTGPASTGGSTGAGKAREAGEVGQTAEAGAGAAAKGPAAKRPVAHRVTLITGDRVAVDAKGRVLGVERAEGREHIAFRTLTESGSGHSLVVPADAQRLIASGRLDRRLFDITELTGKAVRASHGRALKVIVGYQGTARAAKADVRAADDTEVRRTLKSLNAEAVTTRDPAGLWAAVTDTQGGGTGTGDASPGSTRAASGIAHVWLDGVRRASLDKSVPQIGADRAWASGYDGKGVRIAVLDTGVDTTHPDLKDQVVAARNFTPSPDAADHYGHGTHVASIAAGTGAKSGGALKGVAPGAELLNGKVLDDEGSGDDSGILAGIEWAAEQGADVVNLSLGGGDTPGLDPLEAAVDKLSADKGILFAVSAGNDGESGEQTIGSPGSAESALTVGAVDGDDELAGFSGRGPRVGDGGIKPDVTAPGVDITAAAAPGSVIEQEVGQNPEGYLTISGTSMAAPHVAGAAAILKQRHPDWTYAELKGALTASTTGGANYQPYQQGSGRIAVDRALAQTVVAEPVSVNFGEQQWPHTDDTPVAKEITYRNLGTTDVTLDLAVTATGPKGEPAPAGFFTLGTRTLTVPAGSRASVSLTADTRLGGTLDGTYSAYVVATGGGQSVRTAAVVKREAEAYDVTLKFVGRDGRPTPDYWSFLAGITGAAQGSYREPHDASGTVKVRLPKGTYLFDTTISEDPEDSRAGTDWLVQPRLDVTGAMTVTADARVAKPVDITVPDSAAKPTWVAPRYWYAGEGHNIETGVDVDTFDSLRTAHLGPEVTTGALNQQWIGVWQKGTDTEYDVMLGGNTRKLATGYRKQLRPSDLATVKVGMGASAPGKQGRLYVAGYFPELGGISPITDPQDLPRTRTVHLSTPDNAKWDIAFEQSGTPDEEGTAPTESYYAFDEPRAFKGGATYGTRFNTGVLGPRLSLAEGISRDGDTLTGDLPLHADGDGHAGWTRYESVRTTLYRNGVKLTENADALDGNGEGFTVPSEAATYRLTTSVRRDLALATTSTRVDATWTFRSSKTTTRTQLPISTARFTAKTDLTGGAPADRQSVIPVVIQGAAAGDNLKSLAVYVSYDGGSTWRKTPVKNNRITVKNPAKSKSISFRANITDKQGNRSSVTVYDAYFGK</sequence>
<evidence type="ECO:0000256" key="3">
    <source>
        <dbReference type="ARBA" id="ARBA00022801"/>
    </source>
</evidence>
<dbReference type="InterPro" id="IPR051048">
    <property type="entry name" value="Peptidase_S8/S53_subtilisin"/>
</dbReference>
<evidence type="ECO:0000256" key="6">
    <source>
        <dbReference type="PROSITE-ProRule" id="PRU01240"/>
    </source>
</evidence>
<evidence type="ECO:0000313" key="11">
    <source>
        <dbReference type="EMBL" id="QQM46801.1"/>
    </source>
</evidence>
<dbReference type="InterPro" id="IPR023828">
    <property type="entry name" value="Peptidase_S8_Ser-AS"/>
</dbReference>
<dbReference type="PIRSF" id="PIRSF037854">
    <property type="entry name" value="Dihydropyridine_esterase"/>
    <property type="match status" value="1"/>
</dbReference>
<organism evidence="11 12">
    <name type="scientific">Streptomyces liliifuscus</name>
    <dbReference type="NCBI Taxonomy" id="2797636"/>
    <lineage>
        <taxon>Bacteria</taxon>
        <taxon>Bacillati</taxon>
        <taxon>Actinomycetota</taxon>
        <taxon>Actinomycetes</taxon>
        <taxon>Kitasatosporales</taxon>
        <taxon>Streptomycetaceae</taxon>
        <taxon>Streptomyces</taxon>
    </lineage>
</organism>
<dbReference type="GO" id="GO:0004252">
    <property type="term" value="F:serine-type endopeptidase activity"/>
    <property type="evidence" value="ECO:0007669"/>
    <property type="project" value="UniProtKB-UniRule"/>
</dbReference>
<dbReference type="InterPro" id="IPR022398">
    <property type="entry name" value="Peptidase_S8_His-AS"/>
</dbReference>
<dbReference type="KEGG" id="slf:JEQ17_20190"/>
<keyword evidence="3 6" id="KW-0378">Hydrolase</keyword>
<protein>
    <submittedName>
        <fullName evidence="11">S8 family serine peptidase</fullName>
    </submittedName>
</protein>